<sequence>MNNNNLPYTTPVEACTLPLSLVKYYVIGISNNPQMDLSAEVKKIVQQHQVFSGGKRHYELIKEFLPTNHQWIEIAKEMSVLFETYKKIEQPIVVFASGDPLFYGFANTIKKNDPTARVQIYPHFNSLQLLCQKNTIPYQNMVSTSVHGRSWKELDIALLQQTNLIGVLTDATKTPSAIAQRMLDYNFDNYTMIVGEALEGENEKISSLSLEAASLQTFDALNCLLLLKKTEKKKQFGIKDAAFIGLENRPNMITKMPIRLISLSQLDLPNRKTFWDVGFCTGSVSIEAKTQFPHLDIFAFEIREECSSIFDENTKKHSTPGINKLIGDFFEIDLNTVTAPDTVFIGGHGNRLEELILLIDQYLVAGGRIVMNTVKNESKEAFIKCSNKINYQLLESIEITLDKHNPITILTAEKRKNE</sequence>
<evidence type="ECO:0000313" key="8">
    <source>
        <dbReference type="Proteomes" id="UP000198034"/>
    </source>
</evidence>
<dbReference type="UniPathway" id="UPA00148"/>
<dbReference type="NCBIfam" id="TIGR02469">
    <property type="entry name" value="CbiT"/>
    <property type="match status" value="1"/>
</dbReference>
<evidence type="ECO:0000313" key="7">
    <source>
        <dbReference type="EMBL" id="OWP79427.1"/>
    </source>
</evidence>
<keyword evidence="4 7" id="KW-0808">Transferase</keyword>
<evidence type="ECO:0000256" key="4">
    <source>
        <dbReference type="ARBA" id="ARBA00022679"/>
    </source>
</evidence>
<dbReference type="CDD" id="cd11644">
    <property type="entry name" value="Precorrin-6Y-MT"/>
    <property type="match status" value="1"/>
</dbReference>
<dbReference type="InterPro" id="IPR050714">
    <property type="entry name" value="Cobalamin_biosynth_MTase"/>
</dbReference>
<dbReference type="InterPro" id="IPR014008">
    <property type="entry name" value="Cbl_synth_MTase_CbiT"/>
</dbReference>
<organism evidence="7 8">
    <name type="scientific">Flavobacterium columnare</name>
    <dbReference type="NCBI Taxonomy" id="996"/>
    <lineage>
        <taxon>Bacteria</taxon>
        <taxon>Pseudomonadati</taxon>
        <taxon>Bacteroidota</taxon>
        <taxon>Flavobacteriia</taxon>
        <taxon>Flavobacteriales</taxon>
        <taxon>Flavobacteriaceae</taxon>
        <taxon>Flavobacterium</taxon>
    </lineage>
</organism>
<dbReference type="PIRSF" id="PIRSF036428">
    <property type="entry name" value="CobL"/>
    <property type="match status" value="1"/>
</dbReference>
<keyword evidence="5" id="KW-0949">S-adenosyl-L-methionine</keyword>
<evidence type="ECO:0000256" key="3">
    <source>
        <dbReference type="ARBA" id="ARBA00022603"/>
    </source>
</evidence>
<keyword evidence="2" id="KW-0169">Cobalamin biosynthesis</keyword>
<dbReference type="InterPro" id="IPR012818">
    <property type="entry name" value="CbiE"/>
</dbReference>
<dbReference type="InterPro" id="IPR014777">
    <property type="entry name" value="4pyrrole_Mease_sub1"/>
</dbReference>
<dbReference type="PANTHER" id="PTHR43182:SF1">
    <property type="entry name" value="COBALT-PRECORRIN-7 C(5)-METHYLTRANSFERASE"/>
    <property type="match status" value="1"/>
</dbReference>
<dbReference type="InterPro" id="IPR000878">
    <property type="entry name" value="4pyrrol_Mease"/>
</dbReference>
<dbReference type="Proteomes" id="UP000198034">
    <property type="component" value="Unassembled WGS sequence"/>
</dbReference>
<dbReference type="SUPFAM" id="SSF53790">
    <property type="entry name" value="Tetrapyrrole methylase"/>
    <property type="match status" value="1"/>
</dbReference>
<dbReference type="InterPro" id="IPR029063">
    <property type="entry name" value="SAM-dependent_MTases_sf"/>
</dbReference>
<dbReference type="Pfam" id="PF00590">
    <property type="entry name" value="TP_methylase"/>
    <property type="match status" value="1"/>
</dbReference>
<gene>
    <name evidence="7" type="ORF">BWK62_02535</name>
</gene>
<dbReference type="PANTHER" id="PTHR43182">
    <property type="entry name" value="COBALT-PRECORRIN-6B C(15)-METHYLTRANSFERASE (DECARBOXYLATING)"/>
    <property type="match status" value="1"/>
</dbReference>
<dbReference type="NCBIfam" id="TIGR02467">
    <property type="entry name" value="CbiE"/>
    <property type="match status" value="1"/>
</dbReference>
<protein>
    <submittedName>
        <fullName evidence="7">Precorrin-6Y C5,15-methyltransferase</fullName>
    </submittedName>
</protein>
<evidence type="ECO:0000259" key="6">
    <source>
        <dbReference type="Pfam" id="PF00590"/>
    </source>
</evidence>
<dbReference type="GO" id="GO:0032259">
    <property type="term" value="P:methylation"/>
    <property type="evidence" value="ECO:0007669"/>
    <property type="project" value="UniProtKB-KW"/>
</dbReference>
<name>A0A246GDM7_9FLAO</name>
<evidence type="ECO:0000256" key="2">
    <source>
        <dbReference type="ARBA" id="ARBA00022573"/>
    </source>
</evidence>
<dbReference type="SUPFAM" id="SSF53335">
    <property type="entry name" value="S-adenosyl-L-methionine-dependent methyltransferases"/>
    <property type="match status" value="1"/>
</dbReference>
<dbReference type="InterPro" id="IPR035996">
    <property type="entry name" value="4pyrrol_Methylase_sf"/>
</dbReference>
<dbReference type="Gene3D" id="3.40.50.150">
    <property type="entry name" value="Vaccinia Virus protein VP39"/>
    <property type="match status" value="1"/>
</dbReference>
<evidence type="ECO:0000256" key="5">
    <source>
        <dbReference type="ARBA" id="ARBA00022691"/>
    </source>
</evidence>
<dbReference type="AlphaFoldDB" id="A0A246GDM7"/>
<comment type="caution">
    <text evidence="7">The sequence shown here is derived from an EMBL/GenBank/DDBJ whole genome shotgun (WGS) entry which is preliminary data.</text>
</comment>
<comment type="pathway">
    <text evidence="1">Cofactor biosynthesis; adenosylcobalamin biosynthesis.</text>
</comment>
<dbReference type="Gene3D" id="3.40.1010.10">
    <property type="entry name" value="Cobalt-precorrin-4 Transmethylase, Domain 1"/>
    <property type="match status" value="1"/>
</dbReference>
<evidence type="ECO:0000256" key="1">
    <source>
        <dbReference type="ARBA" id="ARBA00004953"/>
    </source>
</evidence>
<dbReference type="GO" id="GO:0008276">
    <property type="term" value="F:protein methyltransferase activity"/>
    <property type="evidence" value="ECO:0007669"/>
    <property type="project" value="InterPro"/>
</dbReference>
<proteinExistence type="predicted"/>
<feature type="domain" description="Tetrapyrrole methylase" evidence="6">
    <location>
        <begin position="36"/>
        <end position="210"/>
    </location>
</feature>
<accession>A0A246GDM7</accession>
<reference evidence="7 8" key="1">
    <citation type="journal article" date="2017" name="Infect. Genet. Evol.">
        <title>Comparative genome analysis of fish pathogen Flavobacterium columnare reveals extensive sequence diversity within the species.</title>
        <authorList>
            <person name="Kayansamruaj P."/>
            <person name="Dong H.T."/>
            <person name="Hirono I."/>
            <person name="Kondo H."/>
            <person name="Senapin S."/>
            <person name="Rodkhum C."/>
        </authorList>
    </citation>
    <scope>NUCLEOTIDE SEQUENCE [LARGE SCALE GENOMIC DNA]</scope>
    <source>
        <strain evidence="7 8">1214</strain>
    </source>
</reference>
<keyword evidence="3 7" id="KW-0489">Methyltransferase</keyword>
<dbReference type="InterPro" id="IPR006365">
    <property type="entry name" value="Cbl_synth_CobL"/>
</dbReference>
<dbReference type="EMBL" id="MTCY01000004">
    <property type="protein sequence ID" value="OWP79427.1"/>
    <property type="molecule type" value="Genomic_DNA"/>
</dbReference>
<dbReference type="GO" id="GO:0009236">
    <property type="term" value="P:cobalamin biosynthetic process"/>
    <property type="evidence" value="ECO:0007669"/>
    <property type="project" value="UniProtKB-UniPathway"/>
</dbReference>